<name>A0A2M3ZWV9_9DIPT</name>
<accession>A0A2M3ZWV9</accession>
<reference evidence="2" key="1">
    <citation type="submission" date="2018-01" db="EMBL/GenBank/DDBJ databases">
        <title>An insight into the sialome of Amazonian anophelines.</title>
        <authorList>
            <person name="Ribeiro J.M."/>
            <person name="Scarpassa V."/>
            <person name="Calvo E."/>
        </authorList>
    </citation>
    <scope>NUCLEOTIDE SEQUENCE</scope>
    <source>
        <tissue evidence="2">Salivary glands</tissue>
    </source>
</reference>
<feature type="chain" id="PRO_5014636753" evidence="1">
    <location>
        <begin position="22"/>
        <end position="69"/>
    </location>
</feature>
<evidence type="ECO:0000256" key="1">
    <source>
        <dbReference type="SAM" id="SignalP"/>
    </source>
</evidence>
<evidence type="ECO:0000313" key="2">
    <source>
        <dbReference type="EMBL" id="MBW33044.1"/>
    </source>
</evidence>
<protein>
    <submittedName>
        <fullName evidence="2">Putative secreted peptide</fullName>
    </submittedName>
</protein>
<organism evidence="2">
    <name type="scientific">Anopheles braziliensis</name>
    <dbReference type="NCBI Taxonomy" id="58242"/>
    <lineage>
        <taxon>Eukaryota</taxon>
        <taxon>Metazoa</taxon>
        <taxon>Ecdysozoa</taxon>
        <taxon>Arthropoda</taxon>
        <taxon>Hexapoda</taxon>
        <taxon>Insecta</taxon>
        <taxon>Pterygota</taxon>
        <taxon>Neoptera</taxon>
        <taxon>Endopterygota</taxon>
        <taxon>Diptera</taxon>
        <taxon>Nematocera</taxon>
        <taxon>Culicoidea</taxon>
        <taxon>Culicidae</taxon>
        <taxon>Anophelinae</taxon>
        <taxon>Anopheles</taxon>
    </lineage>
</organism>
<proteinExistence type="predicted"/>
<sequence length="69" mass="7831">MYILFLLVGFAYLWIPSTVSCLVVSCSFFTLAGIYSTFTPTNGSILLLRTVFFYNMNNNFVCDCVLCYV</sequence>
<keyword evidence="1" id="KW-0732">Signal</keyword>
<feature type="signal peptide" evidence="1">
    <location>
        <begin position="1"/>
        <end position="21"/>
    </location>
</feature>
<dbReference type="EMBL" id="GGFM01012293">
    <property type="protein sequence ID" value="MBW33044.1"/>
    <property type="molecule type" value="Transcribed_RNA"/>
</dbReference>
<dbReference type="AlphaFoldDB" id="A0A2M3ZWV9"/>